<feature type="binding site" evidence="3">
    <location>
        <position position="49"/>
    </location>
    <ligand>
        <name>ATP</name>
        <dbReference type="ChEBI" id="CHEBI:30616"/>
    </ligand>
</feature>
<dbReference type="EMBL" id="MU004231">
    <property type="protein sequence ID" value="KAF2673359.1"/>
    <property type="molecule type" value="Genomic_DNA"/>
</dbReference>
<dbReference type="PANTHER" id="PTHR24346">
    <property type="entry name" value="MAP/MICROTUBULE AFFINITY-REGULATING KINASE"/>
    <property type="match status" value="1"/>
</dbReference>
<reference evidence="6" key="1">
    <citation type="journal article" date="2020" name="Stud. Mycol.">
        <title>101 Dothideomycetes genomes: a test case for predicting lifestyles and emergence of pathogens.</title>
        <authorList>
            <person name="Haridas S."/>
            <person name="Albert R."/>
            <person name="Binder M."/>
            <person name="Bloem J."/>
            <person name="Labutti K."/>
            <person name="Salamov A."/>
            <person name="Andreopoulos B."/>
            <person name="Baker S."/>
            <person name="Barry K."/>
            <person name="Bills G."/>
            <person name="Bluhm B."/>
            <person name="Cannon C."/>
            <person name="Castanera R."/>
            <person name="Culley D."/>
            <person name="Daum C."/>
            <person name="Ezra D."/>
            <person name="Gonzalez J."/>
            <person name="Henrissat B."/>
            <person name="Kuo A."/>
            <person name="Liang C."/>
            <person name="Lipzen A."/>
            <person name="Lutzoni F."/>
            <person name="Magnuson J."/>
            <person name="Mondo S."/>
            <person name="Nolan M."/>
            <person name="Ohm R."/>
            <person name="Pangilinan J."/>
            <person name="Park H.-J."/>
            <person name="Ramirez L."/>
            <person name="Alfaro M."/>
            <person name="Sun H."/>
            <person name="Tritt A."/>
            <person name="Yoshinaga Y."/>
            <person name="Zwiers L.-H."/>
            <person name="Turgeon B."/>
            <person name="Goodwin S."/>
            <person name="Spatafora J."/>
            <person name="Crous P."/>
            <person name="Grigoriev I."/>
        </authorList>
    </citation>
    <scope>NUCLEOTIDE SEQUENCE</scope>
    <source>
        <strain evidence="6">CBS 115976</strain>
    </source>
</reference>
<gene>
    <name evidence="6" type="ORF">BT63DRAFT_451402</name>
</gene>
<evidence type="ECO:0000313" key="6">
    <source>
        <dbReference type="EMBL" id="KAF2673359.1"/>
    </source>
</evidence>
<protein>
    <submittedName>
        <fullName evidence="6">Serine/threonine-protein kinase-like protein chk1</fullName>
    </submittedName>
</protein>
<dbReference type="PROSITE" id="PS00108">
    <property type="entry name" value="PROTEIN_KINASE_ST"/>
    <property type="match status" value="1"/>
</dbReference>
<dbReference type="InterPro" id="IPR000719">
    <property type="entry name" value="Prot_kinase_dom"/>
</dbReference>
<dbReference type="PROSITE" id="PS50011">
    <property type="entry name" value="PROTEIN_KINASE_DOM"/>
    <property type="match status" value="1"/>
</dbReference>
<keyword evidence="2 3" id="KW-0067">ATP-binding</keyword>
<organism evidence="6 7">
    <name type="scientific">Microthyrium microscopicum</name>
    <dbReference type="NCBI Taxonomy" id="703497"/>
    <lineage>
        <taxon>Eukaryota</taxon>
        <taxon>Fungi</taxon>
        <taxon>Dikarya</taxon>
        <taxon>Ascomycota</taxon>
        <taxon>Pezizomycotina</taxon>
        <taxon>Dothideomycetes</taxon>
        <taxon>Dothideomycetes incertae sedis</taxon>
        <taxon>Microthyriales</taxon>
        <taxon>Microthyriaceae</taxon>
        <taxon>Microthyrium</taxon>
    </lineage>
</organism>
<keyword evidence="7" id="KW-1185">Reference proteome</keyword>
<evidence type="ECO:0000256" key="3">
    <source>
        <dbReference type="PROSITE-ProRule" id="PRU10141"/>
    </source>
</evidence>
<dbReference type="InterPro" id="IPR017441">
    <property type="entry name" value="Protein_kinase_ATP_BS"/>
</dbReference>
<feature type="domain" description="Protein kinase" evidence="5">
    <location>
        <begin position="19"/>
        <end position="290"/>
    </location>
</feature>
<dbReference type="SMART" id="SM00220">
    <property type="entry name" value="S_TKc"/>
    <property type="match status" value="1"/>
</dbReference>
<dbReference type="OrthoDB" id="539158at2759"/>
<dbReference type="InterPro" id="IPR008271">
    <property type="entry name" value="Ser/Thr_kinase_AS"/>
</dbReference>
<name>A0A6A6UM83_9PEZI</name>
<evidence type="ECO:0000259" key="5">
    <source>
        <dbReference type="PROSITE" id="PS50011"/>
    </source>
</evidence>
<evidence type="ECO:0000313" key="7">
    <source>
        <dbReference type="Proteomes" id="UP000799302"/>
    </source>
</evidence>
<sequence>MVQAPSSQAAPLPRDLPFRLTSGTIGTGAYAFIRKAEPLTQRTPVIAVKFINKEHAFNIGRLKPRQLANEIALHSHLKRHRNIIEFLSAGEDTNWKWIAMELAEGGDLFDKIEADVGVGEDVAQTYFIQMINAVSYMHTKGVAHRDLKPENVLLSGNGDLKLADFGLASLFMHKGQVKKAKSVVGSPPYMAPEIIEAGHQGIGYEPNVSDIWSCGIVLFVLLVGNTPWDEPTGRSWEFRDFVSRKGKGDTVEDELWAKIPPTALSLLHGMLKLNIDERFSLEQVRTHPWFTKPNKFLDKNGQIADQIALATQMIENLHIDFNNPNLAAVRRQRPQDPDAMDVDPPKEASPQYKELDELKKSSSQPDGPMAEAASNWERPSAFGDMVSASQPITAHTALYPSTQLSPHISNILANDISLSQFTSTPSVPLSRTQAARRFNDIVPAYTNARFVTLLNLTLLSELISNALHRLGIPSKIVTKGEDRERCAYLQVSMQDSRGQGMKGTIMIEPFGPECHEVRFVKAKGDPLEWRRFFKNVCAHCKDAIIVPNM</sequence>
<dbReference type="FunFam" id="1.10.510.10:FF:000571">
    <property type="entry name" value="Maternal embryonic leucine zipper kinase"/>
    <property type="match status" value="1"/>
</dbReference>
<feature type="region of interest" description="Disordered" evidence="4">
    <location>
        <begin position="332"/>
        <end position="372"/>
    </location>
</feature>
<dbReference type="GO" id="GO:0005524">
    <property type="term" value="F:ATP binding"/>
    <property type="evidence" value="ECO:0007669"/>
    <property type="project" value="UniProtKB-UniRule"/>
</dbReference>
<dbReference type="GO" id="GO:0005737">
    <property type="term" value="C:cytoplasm"/>
    <property type="evidence" value="ECO:0007669"/>
    <property type="project" value="TreeGrafter"/>
</dbReference>
<dbReference type="SUPFAM" id="SSF56112">
    <property type="entry name" value="Protein kinase-like (PK-like)"/>
    <property type="match status" value="1"/>
</dbReference>
<keyword evidence="6" id="KW-0418">Kinase</keyword>
<keyword evidence="1 3" id="KW-0547">Nucleotide-binding</keyword>
<dbReference type="GO" id="GO:0004674">
    <property type="term" value="F:protein serine/threonine kinase activity"/>
    <property type="evidence" value="ECO:0007669"/>
    <property type="project" value="TreeGrafter"/>
</dbReference>
<keyword evidence="6" id="KW-0808">Transferase</keyword>
<dbReference type="GO" id="GO:0035556">
    <property type="term" value="P:intracellular signal transduction"/>
    <property type="evidence" value="ECO:0007669"/>
    <property type="project" value="TreeGrafter"/>
</dbReference>
<proteinExistence type="predicted"/>
<dbReference type="Pfam" id="PF00069">
    <property type="entry name" value="Pkinase"/>
    <property type="match status" value="1"/>
</dbReference>
<dbReference type="Proteomes" id="UP000799302">
    <property type="component" value="Unassembled WGS sequence"/>
</dbReference>
<dbReference type="AlphaFoldDB" id="A0A6A6UM83"/>
<evidence type="ECO:0000256" key="2">
    <source>
        <dbReference type="ARBA" id="ARBA00022840"/>
    </source>
</evidence>
<dbReference type="PROSITE" id="PS00107">
    <property type="entry name" value="PROTEIN_KINASE_ATP"/>
    <property type="match status" value="1"/>
</dbReference>
<evidence type="ECO:0000256" key="4">
    <source>
        <dbReference type="SAM" id="MobiDB-lite"/>
    </source>
</evidence>
<dbReference type="Gene3D" id="1.10.510.10">
    <property type="entry name" value="Transferase(Phosphotransferase) domain 1"/>
    <property type="match status" value="1"/>
</dbReference>
<dbReference type="InterPro" id="IPR011009">
    <property type="entry name" value="Kinase-like_dom_sf"/>
</dbReference>
<accession>A0A6A6UM83</accession>
<evidence type="ECO:0000256" key="1">
    <source>
        <dbReference type="ARBA" id="ARBA00022741"/>
    </source>
</evidence>
<dbReference type="PANTHER" id="PTHR24346:SF110">
    <property type="entry name" value="NON-SPECIFIC SERINE_THREONINE PROTEIN KINASE"/>
    <property type="match status" value="1"/>
</dbReference>